<name>A0AAD9H6A1_9PEZI</name>
<keyword evidence="2" id="KW-1185">Reference proteome</keyword>
<gene>
    <name evidence="1" type="ORF">LX32DRAFT_644963</name>
</gene>
<evidence type="ECO:0000313" key="2">
    <source>
        <dbReference type="Proteomes" id="UP001232148"/>
    </source>
</evidence>
<sequence length="72" mass="8118">MSAIPPALAWPVASRAIFCSPTPYHTQHCCLCTYRHVCAAQMGMCILPCMFWWFPPKCHPPGWPVDDNPVTE</sequence>
<dbReference type="EMBL" id="MU843015">
    <property type="protein sequence ID" value="KAK2023035.1"/>
    <property type="molecule type" value="Genomic_DNA"/>
</dbReference>
<comment type="caution">
    <text evidence="1">The sequence shown here is derived from an EMBL/GenBank/DDBJ whole genome shotgun (WGS) entry which is preliminary data.</text>
</comment>
<dbReference type="Proteomes" id="UP001232148">
    <property type="component" value="Unassembled WGS sequence"/>
</dbReference>
<proteinExistence type="predicted"/>
<reference evidence="1" key="1">
    <citation type="submission" date="2021-06" db="EMBL/GenBank/DDBJ databases">
        <title>Comparative genomics, transcriptomics and evolutionary studies reveal genomic signatures of adaptation to plant cell wall in hemibiotrophic fungi.</title>
        <authorList>
            <consortium name="DOE Joint Genome Institute"/>
            <person name="Baroncelli R."/>
            <person name="Diaz J.F."/>
            <person name="Benocci T."/>
            <person name="Peng M."/>
            <person name="Battaglia E."/>
            <person name="Haridas S."/>
            <person name="Andreopoulos W."/>
            <person name="Labutti K."/>
            <person name="Pangilinan J."/>
            <person name="Floch G.L."/>
            <person name="Makela M.R."/>
            <person name="Henrissat B."/>
            <person name="Grigoriev I.V."/>
            <person name="Crouch J.A."/>
            <person name="De Vries R.P."/>
            <person name="Sukno S.A."/>
            <person name="Thon M.R."/>
        </authorList>
    </citation>
    <scope>NUCLEOTIDE SEQUENCE</scope>
    <source>
        <strain evidence="1">MAFF235873</strain>
    </source>
</reference>
<accession>A0AAD9H6A1</accession>
<protein>
    <submittedName>
        <fullName evidence="1">Uncharacterized protein</fullName>
    </submittedName>
</protein>
<organism evidence="1 2">
    <name type="scientific">Colletotrichum zoysiae</name>
    <dbReference type="NCBI Taxonomy" id="1216348"/>
    <lineage>
        <taxon>Eukaryota</taxon>
        <taxon>Fungi</taxon>
        <taxon>Dikarya</taxon>
        <taxon>Ascomycota</taxon>
        <taxon>Pezizomycotina</taxon>
        <taxon>Sordariomycetes</taxon>
        <taxon>Hypocreomycetidae</taxon>
        <taxon>Glomerellales</taxon>
        <taxon>Glomerellaceae</taxon>
        <taxon>Colletotrichum</taxon>
        <taxon>Colletotrichum graminicola species complex</taxon>
    </lineage>
</organism>
<evidence type="ECO:0000313" key="1">
    <source>
        <dbReference type="EMBL" id="KAK2023035.1"/>
    </source>
</evidence>
<dbReference type="AlphaFoldDB" id="A0AAD9H6A1"/>